<evidence type="ECO:0000256" key="4">
    <source>
        <dbReference type="ARBA" id="ARBA00066388"/>
    </source>
</evidence>
<dbReference type="FunFam" id="3.40.50.300:FF:000425">
    <property type="entry name" value="Probable ABC transporter, ATP-binding subunit"/>
    <property type="match status" value="1"/>
</dbReference>
<dbReference type="GO" id="GO:0015418">
    <property type="term" value="F:ABC-type quaternary ammonium compound transporting activity"/>
    <property type="evidence" value="ECO:0007669"/>
    <property type="project" value="UniProtKB-EC"/>
</dbReference>
<comment type="caution">
    <text evidence="6">The sequence shown here is derived from an EMBL/GenBank/DDBJ whole genome shotgun (WGS) entry which is preliminary data.</text>
</comment>
<evidence type="ECO:0000313" key="6">
    <source>
        <dbReference type="EMBL" id="ROO86257.1"/>
    </source>
</evidence>
<keyword evidence="1" id="KW-0813">Transport</keyword>
<reference evidence="6 7" key="1">
    <citation type="submission" date="2018-11" db="EMBL/GenBank/DDBJ databases">
        <title>Sequencing the genomes of 1000 actinobacteria strains.</title>
        <authorList>
            <person name="Klenk H.-P."/>
        </authorList>
    </citation>
    <scope>NUCLEOTIDE SEQUENCE [LARGE SCALE GENOMIC DNA]</scope>
    <source>
        <strain evidence="6 7">DSM 44254</strain>
    </source>
</reference>
<keyword evidence="7" id="KW-1185">Reference proteome</keyword>
<keyword evidence="2" id="KW-0547">Nucleotide-binding</keyword>
<dbReference type="InterPro" id="IPR027417">
    <property type="entry name" value="P-loop_NTPase"/>
</dbReference>
<gene>
    <name evidence="6" type="ORF">EDD29_3820</name>
</gene>
<dbReference type="InterPro" id="IPR017871">
    <property type="entry name" value="ABC_transporter-like_CS"/>
</dbReference>
<dbReference type="InterPro" id="IPR013611">
    <property type="entry name" value="Transp-assoc_OB_typ2"/>
</dbReference>
<name>A0A3N1CY82_9ACTN</name>
<dbReference type="OrthoDB" id="7838608at2"/>
<proteinExistence type="predicted"/>
<dbReference type="GO" id="GO:0005524">
    <property type="term" value="F:ATP binding"/>
    <property type="evidence" value="ECO:0007669"/>
    <property type="project" value="UniProtKB-KW"/>
</dbReference>
<dbReference type="Gene3D" id="2.40.50.100">
    <property type="match status" value="1"/>
</dbReference>
<dbReference type="Proteomes" id="UP000272400">
    <property type="component" value="Unassembled WGS sequence"/>
</dbReference>
<evidence type="ECO:0000313" key="7">
    <source>
        <dbReference type="Proteomes" id="UP000272400"/>
    </source>
</evidence>
<dbReference type="Gene3D" id="3.40.50.300">
    <property type="entry name" value="P-loop containing nucleotide triphosphate hydrolases"/>
    <property type="match status" value="1"/>
</dbReference>
<dbReference type="SUPFAM" id="SSF52540">
    <property type="entry name" value="P-loop containing nucleoside triphosphate hydrolases"/>
    <property type="match status" value="1"/>
</dbReference>
<evidence type="ECO:0000256" key="3">
    <source>
        <dbReference type="ARBA" id="ARBA00022840"/>
    </source>
</evidence>
<dbReference type="PANTHER" id="PTHR42781">
    <property type="entry name" value="SPERMIDINE/PUTRESCINE IMPORT ATP-BINDING PROTEIN POTA"/>
    <property type="match status" value="1"/>
</dbReference>
<dbReference type="RefSeq" id="WP_123665674.1">
    <property type="nucleotide sequence ID" value="NZ_RJKE01000001.1"/>
</dbReference>
<feature type="domain" description="ABC transporter" evidence="5">
    <location>
        <begin position="27"/>
        <end position="258"/>
    </location>
</feature>
<dbReference type="EMBL" id="RJKE01000001">
    <property type="protein sequence ID" value="ROO86257.1"/>
    <property type="molecule type" value="Genomic_DNA"/>
</dbReference>
<keyword evidence="3 6" id="KW-0067">ATP-binding</keyword>
<dbReference type="EC" id="7.6.2.9" evidence="4"/>
<evidence type="ECO:0000256" key="1">
    <source>
        <dbReference type="ARBA" id="ARBA00022448"/>
    </source>
</evidence>
<organism evidence="6 7">
    <name type="scientific">Actinocorallia herbida</name>
    <dbReference type="NCBI Taxonomy" id="58109"/>
    <lineage>
        <taxon>Bacteria</taxon>
        <taxon>Bacillati</taxon>
        <taxon>Actinomycetota</taxon>
        <taxon>Actinomycetes</taxon>
        <taxon>Streptosporangiales</taxon>
        <taxon>Thermomonosporaceae</taxon>
        <taxon>Actinocorallia</taxon>
    </lineage>
</organism>
<dbReference type="PROSITE" id="PS00211">
    <property type="entry name" value="ABC_TRANSPORTER_1"/>
    <property type="match status" value="1"/>
</dbReference>
<dbReference type="InterPro" id="IPR050093">
    <property type="entry name" value="ABC_SmlMolc_Importer"/>
</dbReference>
<dbReference type="Pfam" id="PF00005">
    <property type="entry name" value="ABC_tran"/>
    <property type="match status" value="1"/>
</dbReference>
<dbReference type="InterPro" id="IPR003593">
    <property type="entry name" value="AAA+_ATPase"/>
</dbReference>
<accession>A0A3N1CY82</accession>
<evidence type="ECO:0000256" key="2">
    <source>
        <dbReference type="ARBA" id="ARBA00022741"/>
    </source>
</evidence>
<dbReference type="SUPFAM" id="SSF50331">
    <property type="entry name" value="MOP-like"/>
    <property type="match status" value="1"/>
</dbReference>
<evidence type="ECO:0000259" key="5">
    <source>
        <dbReference type="PROSITE" id="PS50893"/>
    </source>
</evidence>
<sequence>MIGASTSPLAGRRSRKAAQAAEGSASLELDALCCSFGADNPVVKSVDLEIRGGEFFSLLGPSGCGKTTTLRMIAGLEQATSGRILLDGAEIQDAPPHRRPVHTVFQNYALFPHLSVYDNVAFGLKERRAGAAEIEEKVSSMLELVELGGRERLRPRQLSGGMQQRVALARSLVLSPRVLLLDEPLGALDLRMRRQMQVLLKSVQHELGITFVYVTHDQEEAFAMSDRVGIMQNGELIQVGGPQEVYHEPATLFAANFVGASNTLEAKVTGSSDGHYDVEIAGLGGARIPGRGEVSAGATATVILRPEVVAIEPAEATDFHCAGTVEDISFLGAQTSVRIALPDGRSVKAEMPSRNLPASLRPGETARVGWQARDLWLVAR</sequence>
<dbReference type="AlphaFoldDB" id="A0A3N1CY82"/>
<dbReference type="SMART" id="SM00382">
    <property type="entry name" value="AAA"/>
    <property type="match status" value="1"/>
</dbReference>
<protein>
    <recommendedName>
        <fullName evidence="4">ABC-type quaternary amine transporter</fullName>
        <ecNumber evidence="4">7.6.2.9</ecNumber>
    </recommendedName>
</protein>
<dbReference type="InterPro" id="IPR003439">
    <property type="entry name" value="ABC_transporter-like_ATP-bd"/>
</dbReference>
<dbReference type="InterPro" id="IPR008995">
    <property type="entry name" value="Mo/tungstate-bd_C_term_dom"/>
</dbReference>
<dbReference type="GO" id="GO:0016887">
    <property type="term" value="F:ATP hydrolysis activity"/>
    <property type="evidence" value="ECO:0007669"/>
    <property type="project" value="InterPro"/>
</dbReference>
<dbReference type="PANTHER" id="PTHR42781:SF4">
    <property type="entry name" value="SPERMIDINE_PUTRESCINE IMPORT ATP-BINDING PROTEIN POTA"/>
    <property type="match status" value="1"/>
</dbReference>
<dbReference type="PROSITE" id="PS50893">
    <property type="entry name" value="ABC_TRANSPORTER_2"/>
    <property type="match status" value="1"/>
</dbReference>
<dbReference type="Pfam" id="PF08402">
    <property type="entry name" value="TOBE_2"/>
    <property type="match status" value="1"/>
</dbReference>
<dbReference type="GO" id="GO:0043190">
    <property type="term" value="C:ATP-binding cassette (ABC) transporter complex"/>
    <property type="evidence" value="ECO:0007669"/>
    <property type="project" value="InterPro"/>
</dbReference>